<keyword evidence="2" id="KW-1185">Reference proteome</keyword>
<proteinExistence type="predicted"/>
<accession>A0AAP2DN76</accession>
<dbReference type="RefSeq" id="WP_254167445.1">
    <property type="nucleotide sequence ID" value="NZ_JAHESF010000026.1"/>
</dbReference>
<gene>
    <name evidence="1" type="ORF">KK083_21390</name>
</gene>
<comment type="caution">
    <text evidence="1">The sequence shown here is derived from an EMBL/GenBank/DDBJ whole genome shotgun (WGS) entry which is preliminary data.</text>
</comment>
<name>A0AAP2DN76_9BACT</name>
<dbReference type="Proteomes" id="UP001319200">
    <property type="component" value="Unassembled WGS sequence"/>
</dbReference>
<dbReference type="EMBL" id="JAHESF010000026">
    <property type="protein sequence ID" value="MBT1699466.1"/>
    <property type="molecule type" value="Genomic_DNA"/>
</dbReference>
<evidence type="ECO:0000313" key="1">
    <source>
        <dbReference type="EMBL" id="MBT1699466.1"/>
    </source>
</evidence>
<protein>
    <submittedName>
        <fullName evidence="1">Uncharacterized protein</fullName>
    </submittedName>
</protein>
<evidence type="ECO:0000313" key="2">
    <source>
        <dbReference type="Proteomes" id="UP001319200"/>
    </source>
</evidence>
<organism evidence="1 2">
    <name type="scientific">Chryseosolibacter histidini</name>
    <dbReference type="NCBI Taxonomy" id="2782349"/>
    <lineage>
        <taxon>Bacteria</taxon>
        <taxon>Pseudomonadati</taxon>
        <taxon>Bacteroidota</taxon>
        <taxon>Cytophagia</taxon>
        <taxon>Cytophagales</taxon>
        <taxon>Chryseotaleaceae</taxon>
        <taxon>Chryseosolibacter</taxon>
    </lineage>
</organism>
<sequence>MKMTAERIKQFEKVSGQLEAFHSEIGALSQKFQNDALNKFKLSLVNQVLIEANAILGDTYRPFPGFQSFDADQLPSNSDVVLVIAQYIQCMENLRVENIQSKVEYSAAGKIDKTYWYWKGTEKETFSPKKIK</sequence>
<dbReference type="AlphaFoldDB" id="A0AAP2DN76"/>
<reference evidence="1 2" key="1">
    <citation type="submission" date="2021-05" db="EMBL/GenBank/DDBJ databases">
        <title>A Polyphasic approach of four new species of the genus Ohtaekwangia: Ohtaekwangia histidinii sp. nov., Ohtaekwangia cretensis sp. nov., Ohtaekwangia indiensis sp. nov., Ohtaekwangia reichenbachii sp. nov. from diverse environment.</title>
        <authorList>
            <person name="Octaviana S."/>
        </authorList>
    </citation>
    <scope>NUCLEOTIDE SEQUENCE [LARGE SCALE GENOMIC DNA]</scope>
    <source>
        <strain evidence="1 2">PWU4</strain>
    </source>
</reference>